<comment type="caution">
    <text evidence="1">The sequence shown here is derived from an EMBL/GenBank/DDBJ whole genome shotgun (WGS) entry which is preliminary data.</text>
</comment>
<name>A0AAD6UNS0_9AGAR</name>
<evidence type="ECO:0000313" key="2">
    <source>
        <dbReference type="Proteomes" id="UP001222325"/>
    </source>
</evidence>
<dbReference type="Proteomes" id="UP001222325">
    <property type="component" value="Unassembled WGS sequence"/>
</dbReference>
<evidence type="ECO:0000313" key="1">
    <source>
        <dbReference type="EMBL" id="KAJ7103072.1"/>
    </source>
</evidence>
<dbReference type="InterPro" id="IPR036188">
    <property type="entry name" value="FAD/NAD-bd_sf"/>
</dbReference>
<proteinExistence type="predicted"/>
<dbReference type="SUPFAM" id="SSF51905">
    <property type="entry name" value="FAD/NAD(P)-binding domain"/>
    <property type="match status" value="1"/>
</dbReference>
<dbReference type="AlphaFoldDB" id="A0AAD6UNS0"/>
<dbReference type="Gene3D" id="3.50.50.60">
    <property type="entry name" value="FAD/NAD(P)-binding domain"/>
    <property type="match status" value="1"/>
</dbReference>
<dbReference type="EMBL" id="JARJCN010000002">
    <property type="protein sequence ID" value="KAJ7103072.1"/>
    <property type="molecule type" value="Genomic_DNA"/>
</dbReference>
<accession>A0AAD6UNS0</accession>
<reference evidence="1" key="1">
    <citation type="submission" date="2023-03" db="EMBL/GenBank/DDBJ databases">
        <title>Massive genome expansion in bonnet fungi (Mycena s.s.) driven by repeated elements and novel gene families across ecological guilds.</title>
        <authorList>
            <consortium name="Lawrence Berkeley National Laboratory"/>
            <person name="Harder C.B."/>
            <person name="Miyauchi S."/>
            <person name="Viragh M."/>
            <person name="Kuo A."/>
            <person name="Thoen E."/>
            <person name="Andreopoulos B."/>
            <person name="Lu D."/>
            <person name="Skrede I."/>
            <person name="Drula E."/>
            <person name="Henrissat B."/>
            <person name="Morin E."/>
            <person name="Kohler A."/>
            <person name="Barry K."/>
            <person name="LaButti K."/>
            <person name="Morin E."/>
            <person name="Salamov A."/>
            <person name="Lipzen A."/>
            <person name="Mereny Z."/>
            <person name="Hegedus B."/>
            <person name="Baldrian P."/>
            <person name="Stursova M."/>
            <person name="Weitz H."/>
            <person name="Taylor A."/>
            <person name="Grigoriev I.V."/>
            <person name="Nagy L.G."/>
            <person name="Martin F."/>
            <person name="Kauserud H."/>
        </authorList>
    </citation>
    <scope>NUCLEOTIDE SEQUENCE</scope>
    <source>
        <strain evidence="1">CBHHK173m</strain>
    </source>
</reference>
<sequence>MKDLELLGRPRKQKLHGTAVVCGGSIAGTVTARILADHFERVVLVDPELEDTEKPKTRILQYNATHVFLSLFLEGARKLWPDFDSEYLAATGRLVPAESGICYSGVKSLTPYQDYPSGSFPETLIVRRSTAQKVLSRLLIQHSTFANITIIPGTVRGFEATSDATSIQSVTVRKLDGTEMVLNDVALVAECTGATQAGLKWLRKAGFSLPENIRCSYNANLRYTTLNFTVPAELEAKLPIPESARNTMLAYGNIEHFAYGSRWFGLDLTDNNTSMLLILGHTDDSLPRVASDVVPWILSLRTHAKVPTWVLETIEIICEQGEPWFDHIRVAPQSYVQYHKAPAGTLPSNFVAIGDATMQLNPIHGQGFSKILLNGITLNALLVNADPKASNVPTDFAVRYFKSTKLHGTRSPETIFLSEPALDYGNANCEPMDGETKDTGRFIRLFEFKLMSAAMQDAEVASALWHVRQILSADRLLLAPTVLWKIMWSQPRFWETVHI</sequence>
<keyword evidence="2" id="KW-1185">Reference proteome</keyword>
<protein>
    <submittedName>
        <fullName evidence="1">Uncharacterized protein</fullName>
    </submittedName>
</protein>
<organism evidence="1 2">
    <name type="scientific">Mycena belliarum</name>
    <dbReference type="NCBI Taxonomy" id="1033014"/>
    <lineage>
        <taxon>Eukaryota</taxon>
        <taxon>Fungi</taxon>
        <taxon>Dikarya</taxon>
        <taxon>Basidiomycota</taxon>
        <taxon>Agaricomycotina</taxon>
        <taxon>Agaricomycetes</taxon>
        <taxon>Agaricomycetidae</taxon>
        <taxon>Agaricales</taxon>
        <taxon>Marasmiineae</taxon>
        <taxon>Mycenaceae</taxon>
        <taxon>Mycena</taxon>
    </lineage>
</organism>
<gene>
    <name evidence="1" type="ORF">B0H15DRAFT_767331</name>
</gene>